<dbReference type="OrthoDB" id="9794483at2"/>
<accession>A0A844FK47</accession>
<evidence type="ECO:0000313" key="10">
    <source>
        <dbReference type="Proteomes" id="UP000462760"/>
    </source>
</evidence>
<dbReference type="GO" id="GO:0071555">
    <property type="term" value="P:cell wall organization"/>
    <property type="evidence" value="ECO:0007669"/>
    <property type="project" value="UniProtKB-KW"/>
</dbReference>
<evidence type="ECO:0000313" key="9">
    <source>
        <dbReference type="EMBL" id="MSS44215.1"/>
    </source>
</evidence>
<dbReference type="InterPro" id="IPR036867">
    <property type="entry name" value="R3H_dom_sf"/>
</dbReference>
<comment type="caution">
    <text evidence="9">The sequence shown here is derived from an EMBL/GenBank/DDBJ whole genome shotgun (WGS) entry which is preliminary data.</text>
</comment>
<dbReference type="PANTHER" id="PTHR35800">
    <property type="entry name" value="PROTEIN JAG"/>
    <property type="match status" value="1"/>
</dbReference>
<evidence type="ECO:0000256" key="6">
    <source>
        <dbReference type="HAMAP-Rule" id="MF_00867"/>
    </source>
</evidence>
<dbReference type="Gene3D" id="3.30.30.80">
    <property type="entry name" value="probable RNA-binding protein from clostridium symbiosum atcc 14940"/>
    <property type="match status" value="1"/>
</dbReference>
<reference evidence="8" key="2">
    <citation type="submission" date="2022-01" db="EMBL/GenBank/DDBJ databases">
        <title>Collection of gut derived symbiotic bacterial strains cultured from healthy donors.</title>
        <authorList>
            <person name="Lin H."/>
            <person name="Kohout C."/>
            <person name="Waligurski E."/>
            <person name="Pamer E.G."/>
        </authorList>
    </citation>
    <scope>NUCLEOTIDE SEQUENCE</scope>
    <source>
        <strain evidence="8">MSK.14.39</strain>
    </source>
</reference>
<evidence type="ECO:0000313" key="11">
    <source>
        <dbReference type="Proteomes" id="UP001108123"/>
    </source>
</evidence>
<dbReference type="Pfam" id="PF13083">
    <property type="entry name" value="KH_KhpA-B"/>
    <property type="match status" value="1"/>
</dbReference>
<dbReference type="CDD" id="cd02414">
    <property type="entry name" value="KH-II_Jag"/>
    <property type="match status" value="1"/>
</dbReference>
<gene>
    <name evidence="6" type="primary">khpB</name>
    <name evidence="6" type="synonym">eloR</name>
    <name evidence="9" type="ORF">FYJ27_10915</name>
    <name evidence="8" type="ORF">L0P62_07770</name>
</gene>
<keyword evidence="11" id="KW-1185">Reference proteome</keyword>
<dbReference type="Gene3D" id="3.30.1370.50">
    <property type="entry name" value="R3H-like domain"/>
    <property type="match status" value="1"/>
</dbReference>
<evidence type="ECO:0000259" key="7">
    <source>
        <dbReference type="PROSITE" id="PS51061"/>
    </source>
</evidence>
<dbReference type="InterPro" id="IPR038247">
    <property type="entry name" value="Jag_N_dom_sf"/>
</dbReference>
<comment type="function">
    <text evidence="6">A probable RNA chaperone. Forms a complex with KhpA which binds to cellular RNA and controls its expression. Plays a role in peptidoglycan (PG) homeostasis and cell length regulation.</text>
</comment>
<dbReference type="GO" id="GO:0009252">
    <property type="term" value="P:peptidoglycan biosynthetic process"/>
    <property type="evidence" value="ECO:0007669"/>
    <property type="project" value="UniProtKB-UniRule"/>
</dbReference>
<keyword evidence="5 6" id="KW-0961">Cell wall biogenesis/degradation</keyword>
<evidence type="ECO:0000256" key="3">
    <source>
        <dbReference type="ARBA" id="ARBA00022960"/>
    </source>
</evidence>
<evidence type="ECO:0000256" key="5">
    <source>
        <dbReference type="ARBA" id="ARBA00023316"/>
    </source>
</evidence>
<dbReference type="InterPro" id="IPR015946">
    <property type="entry name" value="KH_dom-like_a/b"/>
</dbReference>
<keyword evidence="3 6" id="KW-0133">Cell shape</keyword>
<dbReference type="InterPro" id="IPR039247">
    <property type="entry name" value="KhpB"/>
</dbReference>
<evidence type="ECO:0000256" key="1">
    <source>
        <dbReference type="ARBA" id="ARBA00022490"/>
    </source>
</evidence>
<dbReference type="SMART" id="SM01245">
    <property type="entry name" value="Jag_N"/>
    <property type="match status" value="1"/>
</dbReference>
<dbReference type="EMBL" id="VULR01000019">
    <property type="protein sequence ID" value="MSS44215.1"/>
    <property type="molecule type" value="Genomic_DNA"/>
</dbReference>
<organism evidence="9 10">
    <name type="scientific">Anaerosalibacter bizertensis</name>
    <dbReference type="NCBI Taxonomy" id="932217"/>
    <lineage>
        <taxon>Bacteria</taxon>
        <taxon>Bacillati</taxon>
        <taxon>Bacillota</taxon>
        <taxon>Tissierellia</taxon>
        <taxon>Tissierellales</taxon>
        <taxon>Sporanaerobacteraceae</taxon>
        <taxon>Anaerosalibacter</taxon>
    </lineage>
</organism>
<dbReference type="GO" id="GO:0008360">
    <property type="term" value="P:regulation of cell shape"/>
    <property type="evidence" value="ECO:0007669"/>
    <property type="project" value="UniProtKB-KW"/>
</dbReference>
<comment type="subcellular location">
    <subcellularLocation>
        <location evidence="6">Cytoplasm</location>
    </subcellularLocation>
</comment>
<dbReference type="InterPro" id="IPR034079">
    <property type="entry name" value="R3H_KhpB"/>
</dbReference>
<dbReference type="Pfam" id="PF14804">
    <property type="entry name" value="Jag_N"/>
    <property type="match status" value="1"/>
</dbReference>
<dbReference type="PANTHER" id="PTHR35800:SF1">
    <property type="entry name" value="RNA-BINDING PROTEIN KHPB"/>
    <property type="match status" value="1"/>
</dbReference>
<proteinExistence type="inferred from homology"/>
<feature type="domain" description="R3H" evidence="7">
    <location>
        <begin position="143"/>
        <end position="208"/>
    </location>
</feature>
<dbReference type="InterPro" id="IPR001374">
    <property type="entry name" value="R3H_dom"/>
</dbReference>
<name>A0A844FK47_9FIRM</name>
<dbReference type="Gene3D" id="3.30.300.20">
    <property type="match status" value="1"/>
</dbReference>
<dbReference type="Proteomes" id="UP000462760">
    <property type="component" value="Unassembled WGS sequence"/>
</dbReference>
<dbReference type="EMBL" id="JAKNID010000027">
    <property type="protein sequence ID" value="MCG4565342.1"/>
    <property type="molecule type" value="Genomic_DNA"/>
</dbReference>
<reference evidence="9 10" key="1">
    <citation type="submission" date="2019-08" db="EMBL/GenBank/DDBJ databases">
        <title>In-depth cultivation of the pig gut microbiome towards novel bacterial diversity and tailored functional studies.</title>
        <authorList>
            <person name="Wylensek D."/>
            <person name="Hitch T.C.A."/>
            <person name="Clavel T."/>
        </authorList>
    </citation>
    <scope>NUCLEOTIDE SEQUENCE [LARGE SCALE GENOMIC DNA]</scope>
    <source>
        <strain evidence="9 10">Med78-601-WT-4W-RMD-3</strain>
    </source>
</reference>
<comment type="subunit">
    <text evidence="6">Forms a complex with KhpA.</text>
</comment>
<comment type="domain">
    <text evidence="6">Has an N-terminal Jag-N domain and 2 RNA-binding domains (KH and R3H).</text>
</comment>
<comment type="similarity">
    <text evidence="6">Belongs to the KhpB RNA-binding protein family.</text>
</comment>
<evidence type="ECO:0000313" key="8">
    <source>
        <dbReference type="EMBL" id="MCG4565342.1"/>
    </source>
</evidence>
<sequence>MRSVVKVSKTIEDAINEALKELDAQREDISTEIIEEPSKGLFGFIGAKDAKVRVTVVNDPVDIAENFMDKLLNGMKIKAKSNIKREGSTLYVYIDNISSTDMGITIGRRGNTLDAIQYLLSLAVNRNREKYIKVLVDIKGYRKKREETLIRLAQKMGRKAKYNNGPVKLEPMNPYERRIIHSALQNVDGVTTHSEGEEPYRRVVIEAK</sequence>
<keyword evidence="2 6" id="KW-0694">RNA-binding</keyword>
<dbReference type="AlphaFoldDB" id="A0A844FK47"/>
<evidence type="ECO:0000256" key="2">
    <source>
        <dbReference type="ARBA" id="ARBA00022884"/>
    </source>
</evidence>
<dbReference type="GO" id="GO:0005737">
    <property type="term" value="C:cytoplasm"/>
    <property type="evidence" value="ECO:0007669"/>
    <property type="project" value="UniProtKB-SubCell"/>
</dbReference>
<dbReference type="SMART" id="SM00393">
    <property type="entry name" value="R3H"/>
    <property type="match status" value="1"/>
</dbReference>
<feature type="region of interest" description="Jag_N domain" evidence="6">
    <location>
        <begin position="5"/>
        <end position="55"/>
    </location>
</feature>
<dbReference type="InterPro" id="IPR032782">
    <property type="entry name" value="KhpB_N"/>
</dbReference>
<dbReference type="SUPFAM" id="SSF82708">
    <property type="entry name" value="R3H domain"/>
    <property type="match status" value="1"/>
</dbReference>
<dbReference type="Proteomes" id="UP001108123">
    <property type="component" value="Unassembled WGS sequence"/>
</dbReference>
<protein>
    <recommendedName>
        <fullName evidence="6">RNA-binding protein KhpB</fullName>
    </recommendedName>
    <alternativeName>
        <fullName evidence="6">RNA-binding protein EloR</fullName>
    </alternativeName>
</protein>
<dbReference type="NCBIfam" id="NF041568">
    <property type="entry name" value="Jag_EloR"/>
    <property type="match status" value="1"/>
</dbReference>
<evidence type="ECO:0000256" key="4">
    <source>
        <dbReference type="ARBA" id="ARBA00023186"/>
    </source>
</evidence>
<dbReference type="PROSITE" id="PS51061">
    <property type="entry name" value="R3H"/>
    <property type="match status" value="1"/>
</dbReference>
<keyword evidence="4 6" id="KW-0143">Chaperone</keyword>
<dbReference type="CDD" id="cd02644">
    <property type="entry name" value="R3H_jag"/>
    <property type="match status" value="1"/>
</dbReference>
<keyword evidence="1 6" id="KW-0963">Cytoplasm</keyword>
<dbReference type="Pfam" id="PF01424">
    <property type="entry name" value="R3H"/>
    <property type="match status" value="1"/>
</dbReference>
<dbReference type="HAMAP" id="MF_00867">
    <property type="entry name" value="KhpB"/>
    <property type="match status" value="1"/>
</dbReference>
<dbReference type="InterPro" id="IPR038008">
    <property type="entry name" value="Jag_KH"/>
</dbReference>
<dbReference type="GO" id="GO:0003723">
    <property type="term" value="F:RNA binding"/>
    <property type="evidence" value="ECO:0007669"/>
    <property type="project" value="UniProtKB-UniRule"/>
</dbReference>
<dbReference type="RefSeq" id="WP_154484888.1">
    <property type="nucleotide sequence ID" value="NZ_JAHLOA010000022.1"/>
</dbReference>